<comment type="caution">
    <text evidence="1">The sequence shown here is derived from an EMBL/GenBank/DDBJ whole genome shotgun (WGS) entry which is preliminary data.</text>
</comment>
<dbReference type="Proteomes" id="UP000814140">
    <property type="component" value="Unassembled WGS sequence"/>
</dbReference>
<organism evidence="1 2">
    <name type="scientific">Artomyces pyxidatus</name>
    <dbReference type="NCBI Taxonomy" id="48021"/>
    <lineage>
        <taxon>Eukaryota</taxon>
        <taxon>Fungi</taxon>
        <taxon>Dikarya</taxon>
        <taxon>Basidiomycota</taxon>
        <taxon>Agaricomycotina</taxon>
        <taxon>Agaricomycetes</taxon>
        <taxon>Russulales</taxon>
        <taxon>Auriscalpiaceae</taxon>
        <taxon>Artomyces</taxon>
    </lineage>
</organism>
<reference evidence="1" key="2">
    <citation type="journal article" date="2022" name="New Phytol.">
        <title>Evolutionary transition to the ectomycorrhizal habit in the genomes of a hyperdiverse lineage of mushroom-forming fungi.</title>
        <authorList>
            <person name="Looney B."/>
            <person name="Miyauchi S."/>
            <person name="Morin E."/>
            <person name="Drula E."/>
            <person name="Courty P.E."/>
            <person name="Kohler A."/>
            <person name="Kuo A."/>
            <person name="LaButti K."/>
            <person name="Pangilinan J."/>
            <person name="Lipzen A."/>
            <person name="Riley R."/>
            <person name="Andreopoulos W."/>
            <person name="He G."/>
            <person name="Johnson J."/>
            <person name="Nolan M."/>
            <person name="Tritt A."/>
            <person name="Barry K.W."/>
            <person name="Grigoriev I.V."/>
            <person name="Nagy L.G."/>
            <person name="Hibbett D."/>
            <person name="Henrissat B."/>
            <person name="Matheny P.B."/>
            <person name="Labbe J."/>
            <person name="Martin F.M."/>
        </authorList>
    </citation>
    <scope>NUCLEOTIDE SEQUENCE</scope>
    <source>
        <strain evidence="1">HHB10654</strain>
    </source>
</reference>
<sequence>MKSRPPRRTSQKLRAPWVTKSPNSSFVRSTPIFPAICKPRSLSRHPKERGRSCLRRISRRHPSRLTASCSSLTPASSSKTPTILGQECRVLS</sequence>
<evidence type="ECO:0000313" key="2">
    <source>
        <dbReference type="Proteomes" id="UP000814140"/>
    </source>
</evidence>
<gene>
    <name evidence="1" type="ORF">BV25DRAFT_1347913</name>
</gene>
<evidence type="ECO:0000313" key="1">
    <source>
        <dbReference type="EMBL" id="KAI0057844.1"/>
    </source>
</evidence>
<keyword evidence="2" id="KW-1185">Reference proteome</keyword>
<name>A0ACB8SMW5_9AGAM</name>
<accession>A0ACB8SMW5</accession>
<protein>
    <submittedName>
        <fullName evidence="1">Uncharacterized protein</fullName>
    </submittedName>
</protein>
<proteinExistence type="predicted"/>
<reference evidence="1" key="1">
    <citation type="submission" date="2021-03" db="EMBL/GenBank/DDBJ databases">
        <authorList>
            <consortium name="DOE Joint Genome Institute"/>
            <person name="Ahrendt S."/>
            <person name="Looney B.P."/>
            <person name="Miyauchi S."/>
            <person name="Morin E."/>
            <person name="Drula E."/>
            <person name="Courty P.E."/>
            <person name="Chicoki N."/>
            <person name="Fauchery L."/>
            <person name="Kohler A."/>
            <person name="Kuo A."/>
            <person name="Labutti K."/>
            <person name="Pangilinan J."/>
            <person name="Lipzen A."/>
            <person name="Riley R."/>
            <person name="Andreopoulos W."/>
            <person name="He G."/>
            <person name="Johnson J."/>
            <person name="Barry K.W."/>
            <person name="Grigoriev I.V."/>
            <person name="Nagy L."/>
            <person name="Hibbett D."/>
            <person name="Henrissat B."/>
            <person name="Matheny P.B."/>
            <person name="Labbe J."/>
            <person name="Martin F."/>
        </authorList>
    </citation>
    <scope>NUCLEOTIDE SEQUENCE</scope>
    <source>
        <strain evidence="1">HHB10654</strain>
    </source>
</reference>
<dbReference type="EMBL" id="MU277242">
    <property type="protein sequence ID" value="KAI0057844.1"/>
    <property type="molecule type" value="Genomic_DNA"/>
</dbReference>